<proteinExistence type="predicted"/>
<evidence type="ECO:0000313" key="3">
    <source>
        <dbReference type="Proteomes" id="UP000184603"/>
    </source>
</evidence>
<dbReference type="EMBL" id="FRFE01000009">
    <property type="protein sequence ID" value="SHO48098.1"/>
    <property type="molecule type" value="Genomic_DNA"/>
</dbReference>
<feature type="signal peptide" evidence="1">
    <location>
        <begin position="1"/>
        <end position="21"/>
    </location>
</feature>
<evidence type="ECO:0000313" key="2">
    <source>
        <dbReference type="EMBL" id="SHO48098.1"/>
    </source>
</evidence>
<sequence>MKRMLLPLLLSLMLLSTPAFAKTYGKGVHVDKATPVSAILDTPDNYLGKTVKIEGLIVEVCSKRGCWIYVAGDRPEEKIQVKVTDGEIVFPMSATGRVGVIEGIVDEVVMSKEEMIKYQEHLAQEKGKPFDPSSISDGARFIRLIGLGAEINE</sequence>
<dbReference type="InterPro" id="IPR032577">
    <property type="entry name" value="DUF4920"/>
</dbReference>
<organism evidence="2 3">
    <name type="scientific">Desulfopila aestuarii DSM 18488</name>
    <dbReference type="NCBI Taxonomy" id="1121416"/>
    <lineage>
        <taxon>Bacteria</taxon>
        <taxon>Pseudomonadati</taxon>
        <taxon>Thermodesulfobacteriota</taxon>
        <taxon>Desulfobulbia</taxon>
        <taxon>Desulfobulbales</taxon>
        <taxon>Desulfocapsaceae</taxon>
        <taxon>Desulfopila</taxon>
    </lineage>
</organism>
<evidence type="ECO:0008006" key="4">
    <source>
        <dbReference type="Google" id="ProtNLM"/>
    </source>
</evidence>
<keyword evidence="3" id="KW-1185">Reference proteome</keyword>
<dbReference type="RefSeq" id="WP_073613433.1">
    <property type="nucleotide sequence ID" value="NZ_FRFE01000009.1"/>
</dbReference>
<dbReference type="STRING" id="1121416.SAMN02745220_02127"/>
<accession>A0A1M7Y6F8</accession>
<keyword evidence="1" id="KW-0732">Signal</keyword>
<gene>
    <name evidence="2" type="ORF">SAMN02745220_02127</name>
</gene>
<dbReference type="OrthoDB" id="129527at2"/>
<evidence type="ECO:0000256" key="1">
    <source>
        <dbReference type="SAM" id="SignalP"/>
    </source>
</evidence>
<name>A0A1M7Y6F8_9BACT</name>
<dbReference type="AlphaFoldDB" id="A0A1M7Y6F8"/>
<dbReference type="Proteomes" id="UP000184603">
    <property type="component" value="Unassembled WGS sequence"/>
</dbReference>
<protein>
    <recommendedName>
        <fullName evidence="4">DUF4920 domain-containing protein</fullName>
    </recommendedName>
</protein>
<dbReference type="Pfam" id="PF16267">
    <property type="entry name" value="DUF4920"/>
    <property type="match status" value="1"/>
</dbReference>
<reference evidence="2 3" key="1">
    <citation type="submission" date="2016-12" db="EMBL/GenBank/DDBJ databases">
        <authorList>
            <person name="Song W.-J."/>
            <person name="Kurnit D.M."/>
        </authorList>
    </citation>
    <scope>NUCLEOTIDE SEQUENCE [LARGE SCALE GENOMIC DNA]</scope>
    <source>
        <strain evidence="2 3">DSM 18488</strain>
    </source>
</reference>
<feature type="chain" id="PRO_5013314658" description="DUF4920 domain-containing protein" evidence="1">
    <location>
        <begin position="22"/>
        <end position="153"/>
    </location>
</feature>